<comment type="caution">
    <text evidence="1">The sequence shown here is derived from an EMBL/GenBank/DDBJ whole genome shotgun (WGS) entry which is preliminary data.</text>
</comment>
<accession>A0A1L8TB30</accession>
<dbReference type="RefSeq" id="WP_071858809.1">
    <property type="nucleotide sequence ID" value="NZ_JBHSHK010000007.1"/>
</dbReference>
<dbReference type="OrthoDB" id="2185863at2"/>
<reference evidence="1 2" key="1">
    <citation type="submission" date="2014-12" db="EMBL/GenBank/DDBJ databases">
        <title>Draft genome sequences of 29 type strains of Enterococci.</title>
        <authorList>
            <person name="Zhong Z."/>
            <person name="Sun Z."/>
            <person name="Liu W."/>
            <person name="Zhang W."/>
            <person name="Zhang H."/>
        </authorList>
    </citation>
    <scope>NUCLEOTIDE SEQUENCE [LARGE SCALE GENOMIC DNA]</scope>
    <source>
        <strain evidence="1 2">DSM 17122</strain>
    </source>
</reference>
<dbReference type="STRING" id="249189.RV04_GL001196"/>
<dbReference type="EMBL" id="JXKQ01000023">
    <property type="protein sequence ID" value="OJG41456.1"/>
    <property type="molecule type" value="Genomic_DNA"/>
</dbReference>
<proteinExistence type="predicted"/>
<name>A0A1L8TB30_9ENTE</name>
<dbReference type="AlphaFoldDB" id="A0A1L8TB30"/>
<sequence>MTIRDSLGVPLEPNYEEPILKDVYGDDIYENSTVYINADGIVLEENLERYSNEYVEELTAGEANEELRESMLPSQYSETIKEALITWIEENGYAKHFDLQPLRGGDAVESRRNY</sequence>
<evidence type="ECO:0000313" key="2">
    <source>
        <dbReference type="Proteomes" id="UP000182077"/>
    </source>
</evidence>
<organism evidence="1 2">
    <name type="scientific">Enterococcus hermanniensis</name>
    <dbReference type="NCBI Taxonomy" id="249189"/>
    <lineage>
        <taxon>Bacteria</taxon>
        <taxon>Bacillati</taxon>
        <taxon>Bacillota</taxon>
        <taxon>Bacilli</taxon>
        <taxon>Lactobacillales</taxon>
        <taxon>Enterococcaceae</taxon>
        <taxon>Enterococcus</taxon>
    </lineage>
</organism>
<evidence type="ECO:0000313" key="1">
    <source>
        <dbReference type="EMBL" id="OJG41456.1"/>
    </source>
</evidence>
<gene>
    <name evidence="1" type="ORF">RV04_GL001196</name>
</gene>
<keyword evidence="2" id="KW-1185">Reference proteome</keyword>
<dbReference type="SUPFAM" id="SSF160713">
    <property type="entry name" value="YqaI-like"/>
    <property type="match status" value="1"/>
</dbReference>
<dbReference type="InterPro" id="IPR023118">
    <property type="entry name" value="YqaI_dom_sf"/>
</dbReference>
<dbReference type="Proteomes" id="UP000182077">
    <property type="component" value="Unassembled WGS sequence"/>
</dbReference>
<dbReference type="Gene3D" id="3.30.40.30">
    <property type="entry name" value="YqaI domain"/>
    <property type="match status" value="1"/>
</dbReference>
<protein>
    <submittedName>
        <fullName evidence="1">Uncharacterized protein</fullName>
    </submittedName>
</protein>